<evidence type="ECO:0000256" key="1">
    <source>
        <dbReference type="SAM" id="Phobius"/>
    </source>
</evidence>
<keyword evidence="3" id="KW-1185">Reference proteome</keyword>
<name>A0A1L9TGC1_9EURO</name>
<keyword evidence="1" id="KW-0472">Membrane</keyword>
<keyword evidence="1" id="KW-0812">Transmembrane</keyword>
<dbReference type="VEuPathDB" id="FungiDB:ASPSYDRAFT_939196"/>
<proteinExistence type="predicted"/>
<accession>A0A1L9TGC1</accession>
<evidence type="ECO:0000313" key="2">
    <source>
        <dbReference type="EMBL" id="OJJ58421.1"/>
    </source>
</evidence>
<dbReference type="RefSeq" id="XP_040702227.1">
    <property type="nucleotide sequence ID" value="XM_040852901.1"/>
</dbReference>
<dbReference type="GeneID" id="63768974"/>
<gene>
    <name evidence="2" type="ORF">ASPSYDRAFT_939196</name>
</gene>
<organism evidence="2 3">
    <name type="scientific">Aspergillus sydowii CBS 593.65</name>
    <dbReference type="NCBI Taxonomy" id="1036612"/>
    <lineage>
        <taxon>Eukaryota</taxon>
        <taxon>Fungi</taxon>
        <taxon>Dikarya</taxon>
        <taxon>Ascomycota</taxon>
        <taxon>Pezizomycotina</taxon>
        <taxon>Eurotiomycetes</taxon>
        <taxon>Eurotiomycetidae</taxon>
        <taxon>Eurotiales</taxon>
        <taxon>Aspergillaceae</taxon>
        <taxon>Aspergillus</taxon>
        <taxon>Aspergillus subgen. Nidulantes</taxon>
    </lineage>
</organism>
<feature type="transmembrane region" description="Helical" evidence="1">
    <location>
        <begin position="34"/>
        <end position="53"/>
    </location>
</feature>
<reference evidence="3" key="1">
    <citation type="journal article" date="2017" name="Genome Biol.">
        <title>Comparative genomics reveals high biological diversity and specific adaptations in the industrially and medically important fungal genus Aspergillus.</title>
        <authorList>
            <person name="de Vries R.P."/>
            <person name="Riley R."/>
            <person name="Wiebenga A."/>
            <person name="Aguilar-Osorio G."/>
            <person name="Amillis S."/>
            <person name="Uchima C.A."/>
            <person name="Anderluh G."/>
            <person name="Asadollahi M."/>
            <person name="Askin M."/>
            <person name="Barry K."/>
            <person name="Battaglia E."/>
            <person name="Bayram O."/>
            <person name="Benocci T."/>
            <person name="Braus-Stromeyer S.A."/>
            <person name="Caldana C."/>
            <person name="Canovas D."/>
            <person name="Cerqueira G.C."/>
            <person name="Chen F."/>
            <person name="Chen W."/>
            <person name="Choi C."/>
            <person name="Clum A."/>
            <person name="Dos Santos R.A."/>
            <person name="Damasio A.R."/>
            <person name="Diallinas G."/>
            <person name="Emri T."/>
            <person name="Fekete E."/>
            <person name="Flipphi M."/>
            <person name="Freyberg S."/>
            <person name="Gallo A."/>
            <person name="Gournas C."/>
            <person name="Habgood R."/>
            <person name="Hainaut M."/>
            <person name="Harispe M.L."/>
            <person name="Henrissat B."/>
            <person name="Hilden K.S."/>
            <person name="Hope R."/>
            <person name="Hossain A."/>
            <person name="Karabika E."/>
            <person name="Karaffa L."/>
            <person name="Karanyi Z."/>
            <person name="Krasevec N."/>
            <person name="Kuo A."/>
            <person name="Kusch H."/>
            <person name="LaButti K."/>
            <person name="Lagendijk E.L."/>
            <person name="Lapidus A."/>
            <person name="Levasseur A."/>
            <person name="Lindquist E."/>
            <person name="Lipzen A."/>
            <person name="Logrieco A.F."/>
            <person name="MacCabe A."/>
            <person name="Maekelae M.R."/>
            <person name="Malavazi I."/>
            <person name="Melin P."/>
            <person name="Meyer V."/>
            <person name="Mielnichuk N."/>
            <person name="Miskei M."/>
            <person name="Molnar A.P."/>
            <person name="Mule G."/>
            <person name="Ngan C.Y."/>
            <person name="Orejas M."/>
            <person name="Orosz E."/>
            <person name="Ouedraogo J.P."/>
            <person name="Overkamp K.M."/>
            <person name="Park H.-S."/>
            <person name="Perrone G."/>
            <person name="Piumi F."/>
            <person name="Punt P.J."/>
            <person name="Ram A.F."/>
            <person name="Ramon A."/>
            <person name="Rauscher S."/>
            <person name="Record E."/>
            <person name="Riano-Pachon D.M."/>
            <person name="Robert V."/>
            <person name="Roehrig J."/>
            <person name="Ruller R."/>
            <person name="Salamov A."/>
            <person name="Salih N.S."/>
            <person name="Samson R.A."/>
            <person name="Sandor E."/>
            <person name="Sanguinetti M."/>
            <person name="Schuetze T."/>
            <person name="Sepcic K."/>
            <person name="Shelest E."/>
            <person name="Sherlock G."/>
            <person name="Sophianopoulou V."/>
            <person name="Squina F.M."/>
            <person name="Sun H."/>
            <person name="Susca A."/>
            <person name="Todd R.B."/>
            <person name="Tsang A."/>
            <person name="Unkles S.E."/>
            <person name="van de Wiele N."/>
            <person name="van Rossen-Uffink D."/>
            <person name="Oliveira J.V."/>
            <person name="Vesth T.C."/>
            <person name="Visser J."/>
            <person name="Yu J.-H."/>
            <person name="Zhou M."/>
            <person name="Andersen M.R."/>
            <person name="Archer D.B."/>
            <person name="Baker S.E."/>
            <person name="Benoit I."/>
            <person name="Brakhage A.A."/>
            <person name="Braus G.H."/>
            <person name="Fischer R."/>
            <person name="Frisvad J.C."/>
            <person name="Goldman G.H."/>
            <person name="Houbraken J."/>
            <person name="Oakley B."/>
            <person name="Pocsi I."/>
            <person name="Scazzocchio C."/>
            <person name="Seiboth B."/>
            <person name="vanKuyk P.A."/>
            <person name="Wortman J."/>
            <person name="Dyer P.S."/>
            <person name="Grigoriev I.V."/>
        </authorList>
    </citation>
    <scope>NUCLEOTIDE SEQUENCE [LARGE SCALE GENOMIC DNA]</scope>
    <source>
        <strain evidence="3">CBS 593.65</strain>
    </source>
</reference>
<sequence length="63" mass="7116">MFFFVTVLNVTSSLLFHYCSVFLGLGIEESGIHWIQHHQITLAGVSIAAYFYISDLKNANTYS</sequence>
<dbReference type="EMBL" id="KV878586">
    <property type="protein sequence ID" value="OJJ58421.1"/>
    <property type="molecule type" value="Genomic_DNA"/>
</dbReference>
<evidence type="ECO:0000313" key="3">
    <source>
        <dbReference type="Proteomes" id="UP000184356"/>
    </source>
</evidence>
<keyword evidence="1" id="KW-1133">Transmembrane helix</keyword>
<feature type="transmembrane region" description="Helical" evidence="1">
    <location>
        <begin position="6"/>
        <end position="27"/>
    </location>
</feature>
<dbReference type="Proteomes" id="UP000184356">
    <property type="component" value="Unassembled WGS sequence"/>
</dbReference>
<protein>
    <submittedName>
        <fullName evidence="2">Uncharacterized protein</fullName>
    </submittedName>
</protein>
<dbReference type="AlphaFoldDB" id="A0A1L9TGC1"/>